<sequence>MEIVSCHTTSTTEEDAFPSNAMEETPKPEDLLPLGINDLLTLSREVKDTIIEILKNDDVSTIVTSPAMTYDSSCMSISFSDEDLLLGSKLHNRLLYVSGYIREQKRNQILIDNGSAVNILPKSTMNQLGISVEELSNSKLVIQGFNQGAQRAIGTVRLEIVIGDLQASTIFHVIDSKTTYKMLLGRPWIHENGIVTSTLHQCFKFYKQGIKKVDADSRPFTKAESHFADAKFYTKSEDVSEIISTEVPVTKGTFMNEQEMITSKKSNKGNALNSQQNGESTTETKLRAPEAEKIATLQKEVSNPPVLRYIFLSRRKKGESPFTECSKNLTVKNTEILKENFTAPLTKIEKGEANKIEKKDLEAYLPERRTVEGFDPKAYKLMAKAGYDFTTRTELKSSSEQVRITGKGKAKVANTCHITVEESKDSEEGKKDRSQRSSVFDRIAFSAIRPSVFQRVSTSIAKDSNQVSTCSSTRLSAFQRLNTSAKKVRSISPTPTTRKSAFKRLSVSVTRDQKKASMSVSNKSSLVTGDEEIRSAFPSRMKRKMFVSVNTEGSLKVKRHDVVFTRPEDNEPEDEVDVTGCYHVTVEETSDHDIFEEDAEAAPLSLEDGGQSTIDELKEVNLGTKEEPRPTFISTQLSDNDENEYVNLLKAYKDVFAWSYKEMPGLDPKVAVHRLAIKPEHRPVKQAQRRFRPELISQIEEEVNKLLIDATAGHLS</sequence>
<feature type="region of interest" description="Disordered" evidence="1">
    <location>
        <begin position="1"/>
        <end position="28"/>
    </location>
</feature>
<name>A0A5A7SND9_CUCMM</name>
<feature type="compositionally biased region" description="Polar residues" evidence="1">
    <location>
        <begin position="262"/>
        <end position="281"/>
    </location>
</feature>
<comment type="caution">
    <text evidence="2">The sequence shown here is derived from an EMBL/GenBank/DDBJ whole genome shotgun (WGS) entry which is preliminary data.</text>
</comment>
<dbReference type="GO" id="GO:0006508">
    <property type="term" value="P:proteolysis"/>
    <property type="evidence" value="ECO:0007669"/>
    <property type="project" value="UniProtKB-KW"/>
</dbReference>
<reference evidence="2 3" key="1">
    <citation type="submission" date="2019-08" db="EMBL/GenBank/DDBJ databases">
        <title>Draft genome sequences of two oriental melons (Cucumis melo L. var makuwa).</title>
        <authorList>
            <person name="Kwon S.-Y."/>
        </authorList>
    </citation>
    <scope>NUCLEOTIDE SEQUENCE [LARGE SCALE GENOMIC DNA]</scope>
    <source>
        <strain evidence="3">cv. SW 3</strain>
        <tissue evidence="2">Leaf</tissue>
    </source>
</reference>
<evidence type="ECO:0000313" key="3">
    <source>
        <dbReference type="Proteomes" id="UP000321393"/>
    </source>
</evidence>
<feature type="compositionally biased region" description="Polar residues" evidence="1">
    <location>
        <begin position="1"/>
        <end position="11"/>
    </location>
</feature>
<dbReference type="OrthoDB" id="1733531at2759"/>
<dbReference type="AlphaFoldDB" id="A0A5A7SND9"/>
<accession>A0A5A7SND9</accession>
<evidence type="ECO:0000256" key="1">
    <source>
        <dbReference type="SAM" id="MobiDB-lite"/>
    </source>
</evidence>
<dbReference type="PANTHER" id="PTHR33240:SF15">
    <property type="entry name" value="GAG-PRO-LIKE PROTEIN"/>
    <property type="match status" value="1"/>
</dbReference>
<dbReference type="CDD" id="cd00303">
    <property type="entry name" value="retropepsin_like"/>
    <property type="match status" value="1"/>
</dbReference>
<dbReference type="SUPFAM" id="SSF50630">
    <property type="entry name" value="Acid proteases"/>
    <property type="match status" value="1"/>
</dbReference>
<gene>
    <name evidence="2" type="ORF">E6C27_scaffold506G00160</name>
</gene>
<dbReference type="Gene3D" id="2.40.70.10">
    <property type="entry name" value="Acid Proteases"/>
    <property type="match status" value="1"/>
</dbReference>
<proteinExistence type="predicted"/>
<dbReference type="GO" id="GO:0008233">
    <property type="term" value="F:peptidase activity"/>
    <property type="evidence" value="ECO:0007669"/>
    <property type="project" value="UniProtKB-KW"/>
</dbReference>
<organism evidence="2 3">
    <name type="scientific">Cucumis melo var. makuwa</name>
    <name type="common">Oriental melon</name>
    <dbReference type="NCBI Taxonomy" id="1194695"/>
    <lineage>
        <taxon>Eukaryota</taxon>
        <taxon>Viridiplantae</taxon>
        <taxon>Streptophyta</taxon>
        <taxon>Embryophyta</taxon>
        <taxon>Tracheophyta</taxon>
        <taxon>Spermatophyta</taxon>
        <taxon>Magnoliopsida</taxon>
        <taxon>eudicotyledons</taxon>
        <taxon>Gunneridae</taxon>
        <taxon>Pentapetalae</taxon>
        <taxon>rosids</taxon>
        <taxon>fabids</taxon>
        <taxon>Cucurbitales</taxon>
        <taxon>Cucurbitaceae</taxon>
        <taxon>Benincaseae</taxon>
        <taxon>Cucumis</taxon>
    </lineage>
</organism>
<keyword evidence="2" id="KW-0378">Hydrolase</keyword>
<keyword evidence="2" id="KW-0645">Protease</keyword>
<feature type="region of interest" description="Disordered" evidence="1">
    <location>
        <begin position="262"/>
        <end position="285"/>
    </location>
</feature>
<dbReference type="Proteomes" id="UP000321393">
    <property type="component" value="Unassembled WGS sequence"/>
</dbReference>
<dbReference type="InterPro" id="IPR021109">
    <property type="entry name" value="Peptidase_aspartic_dom_sf"/>
</dbReference>
<protein>
    <submittedName>
        <fullName evidence="2">Gag protease polyprotein</fullName>
    </submittedName>
</protein>
<dbReference type="PANTHER" id="PTHR33240">
    <property type="entry name" value="OS08G0508500 PROTEIN"/>
    <property type="match status" value="1"/>
</dbReference>
<dbReference type="EMBL" id="SSTE01022745">
    <property type="protein sequence ID" value="KAA0031753.1"/>
    <property type="molecule type" value="Genomic_DNA"/>
</dbReference>
<evidence type="ECO:0000313" key="2">
    <source>
        <dbReference type="EMBL" id="KAA0031753.1"/>
    </source>
</evidence>